<dbReference type="SUPFAM" id="SSF48371">
    <property type="entry name" value="ARM repeat"/>
    <property type="match status" value="1"/>
</dbReference>
<evidence type="ECO:0000256" key="3">
    <source>
        <dbReference type="ARBA" id="ARBA00022448"/>
    </source>
</evidence>
<sequence>MSLDVGLLTVLEKSISPEKAELEAAQHYLEEAAKVDLVRLLRQLSDVLINLSCSAVVRMQAGLQLKNALYSKDPDIKIMYQQRWLQFPQDARLYIKQNCLAALGTETTVHSSAAQCVAYIACAEIPAMQWPDLMDRLLENVINDSSSEACKHATLETIGYICQDIDPNILVSKSNKILTAIVYGMKKEQPSDNVRLAATNALLNSLEFTKHNFDVDDERNYIMQVVCESTQSTNPQIRVAALQCLVKIMSLYYGYMETYMKQALFAITLDAMKDNIPEVALQGIEFWSTVCDEEIDLAIDAAECFEKGQPPAVSSMFYAKGALAFIAPILMEILAHQDESMDDDEWNPSKAAGVCLMLLAQCCEDAIVELVIPFVKENIKKPDWRYRDAAVMSFGSILEGPDPNSLKPLVQSAMPVIIELLRDESPAVRDTAAWTIGRVCETLPDVALQETYLLPLLNGLVEGLSAEPRVAANVCWAFSSLAESAYDVAVTPVSDNGNSSGEPKTYALSQYFNAITERLLATSSRPDGGQHNLRNAAYSALMALMRSATKDCYAEVQRVTVIVLERLESVIGLENHLASNQDRAQFNDLQSLLCGTLQSVLRKISKEDAPAISDKVMLALMSMFRSSTAVAAEGSGDQALVNGEGGKNSLTGGVQEDALLAVSALLEAVGELFVKYLDAFMPILVQCLRNYHETQVCINAVGLLGDLCRVLNKHIVPHCDGLFTILMEILQSVNANKSLRPCIISTFGDLSLALGAEFLTYLPLVMETLQQATQAEVNLTDPDMVEYLNSLRTSCLEAYTGIVQGLKGDGPRSTEALNFVAGHVPHILSFIAHIGADSVTTDELISASCGLIGDLVSAYGANILALVEVDSIANVLQKGRRSKAAHTKNLAVWATKEIRKLKNAAHNTEHNVSAVFGSVGCSALQA</sequence>
<dbReference type="InterPro" id="IPR001494">
    <property type="entry name" value="Importin-beta_N"/>
</dbReference>
<reference evidence="9 10" key="1">
    <citation type="submission" date="2019-04" db="EMBL/GenBank/DDBJ databases">
        <title>Annotation for the trematode Fasciola gigantica.</title>
        <authorList>
            <person name="Choi Y.-J."/>
        </authorList>
    </citation>
    <scope>NUCLEOTIDE SEQUENCE [LARGE SCALE GENOMIC DNA]</scope>
    <source>
        <strain evidence="9">Uganda_cow_1</strain>
    </source>
</reference>
<dbReference type="InterPro" id="IPR016024">
    <property type="entry name" value="ARM-type_fold"/>
</dbReference>
<keyword evidence="5" id="KW-0677">Repeat</keyword>
<dbReference type="InterPro" id="IPR011989">
    <property type="entry name" value="ARM-like"/>
</dbReference>
<dbReference type="Gene3D" id="1.25.10.10">
    <property type="entry name" value="Leucine-rich Repeat Variant"/>
    <property type="match status" value="1"/>
</dbReference>
<evidence type="ECO:0000313" key="9">
    <source>
        <dbReference type="EMBL" id="TPP67097.1"/>
    </source>
</evidence>
<comment type="caution">
    <text evidence="9">The sequence shown here is derived from an EMBL/GenBank/DDBJ whole genome shotgun (WGS) entry which is preliminary data.</text>
</comment>
<dbReference type="GO" id="GO:0006606">
    <property type="term" value="P:protein import into nucleus"/>
    <property type="evidence" value="ECO:0007669"/>
    <property type="project" value="InterPro"/>
</dbReference>
<evidence type="ECO:0000256" key="4">
    <source>
        <dbReference type="ARBA" id="ARBA00022490"/>
    </source>
</evidence>
<dbReference type="GO" id="GO:0031267">
    <property type="term" value="F:small GTPase binding"/>
    <property type="evidence" value="ECO:0007669"/>
    <property type="project" value="InterPro"/>
</dbReference>
<evidence type="ECO:0000256" key="2">
    <source>
        <dbReference type="ARBA" id="ARBA00010907"/>
    </source>
</evidence>
<organism evidence="9 10">
    <name type="scientific">Fasciola gigantica</name>
    <name type="common">Giant liver fluke</name>
    <dbReference type="NCBI Taxonomy" id="46835"/>
    <lineage>
        <taxon>Eukaryota</taxon>
        <taxon>Metazoa</taxon>
        <taxon>Spiralia</taxon>
        <taxon>Lophotrochozoa</taxon>
        <taxon>Platyhelminthes</taxon>
        <taxon>Trematoda</taxon>
        <taxon>Digenea</taxon>
        <taxon>Plagiorchiida</taxon>
        <taxon>Echinostomata</taxon>
        <taxon>Echinostomatoidea</taxon>
        <taxon>Fasciolidae</taxon>
        <taxon>Fasciola</taxon>
    </lineage>
</organism>
<dbReference type="AlphaFoldDB" id="A0A504Z8R2"/>
<dbReference type="SMART" id="SM00913">
    <property type="entry name" value="IBN_N"/>
    <property type="match status" value="1"/>
</dbReference>
<dbReference type="STRING" id="46835.A0A504Z8R2"/>
<evidence type="ECO:0000256" key="6">
    <source>
        <dbReference type="ARBA" id="ARBA00022927"/>
    </source>
</evidence>
<gene>
    <name evidence="9" type="ORF">FGIG_03686</name>
</gene>
<dbReference type="InterPro" id="IPR040122">
    <property type="entry name" value="Importin_beta"/>
</dbReference>
<evidence type="ECO:0000256" key="7">
    <source>
        <dbReference type="PROSITE-ProRule" id="PRU00103"/>
    </source>
</evidence>
<dbReference type="GO" id="GO:0005737">
    <property type="term" value="C:cytoplasm"/>
    <property type="evidence" value="ECO:0007669"/>
    <property type="project" value="UniProtKB-SubCell"/>
</dbReference>
<proteinExistence type="inferred from homology"/>
<accession>A0A504Z8R2</accession>
<comment type="similarity">
    <text evidence="2">Belongs to the importin beta family. Importin beta-1 subfamily.</text>
</comment>
<comment type="subcellular location">
    <subcellularLocation>
        <location evidence="1">Cytoplasm</location>
    </subcellularLocation>
</comment>
<dbReference type="InterPro" id="IPR058584">
    <property type="entry name" value="IMB1_TNPO1-like_TPR"/>
</dbReference>
<dbReference type="FunFam" id="1.25.10.10:FF:000027">
    <property type="entry name" value="Importin subunit beta-1"/>
    <property type="match status" value="1"/>
</dbReference>
<dbReference type="OrthoDB" id="10263328at2759"/>
<dbReference type="Pfam" id="PF13513">
    <property type="entry name" value="HEAT_EZ"/>
    <property type="match status" value="1"/>
</dbReference>
<dbReference type="Pfam" id="PF03810">
    <property type="entry name" value="IBN_N"/>
    <property type="match status" value="1"/>
</dbReference>
<dbReference type="PROSITE" id="PS50077">
    <property type="entry name" value="HEAT_REPEAT"/>
    <property type="match status" value="1"/>
</dbReference>
<keyword evidence="10" id="KW-1185">Reference proteome</keyword>
<evidence type="ECO:0000313" key="10">
    <source>
        <dbReference type="Proteomes" id="UP000316759"/>
    </source>
</evidence>
<keyword evidence="3" id="KW-0813">Transport</keyword>
<dbReference type="Proteomes" id="UP000316759">
    <property type="component" value="Unassembled WGS sequence"/>
</dbReference>
<dbReference type="PROSITE" id="PS50166">
    <property type="entry name" value="IMPORTIN_B_NT"/>
    <property type="match status" value="1"/>
</dbReference>
<protein>
    <submittedName>
        <fullName evidence="9">Importin subunit beta</fullName>
    </submittedName>
</protein>
<name>A0A504Z8R2_FASGI</name>
<dbReference type="EMBL" id="SUNJ01001078">
    <property type="protein sequence ID" value="TPP67097.1"/>
    <property type="molecule type" value="Genomic_DNA"/>
</dbReference>
<keyword evidence="6" id="KW-0653">Protein transport</keyword>
<evidence type="ECO:0000256" key="5">
    <source>
        <dbReference type="ARBA" id="ARBA00022737"/>
    </source>
</evidence>
<evidence type="ECO:0000256" key="1">
    <source>
        <dbReference type="ARBA" id="ARBA00004496"/>
    </source>
</evidence>
<feature type="domain" description="Importin N-terminal" evidence="8">
    <location>
        <begin position="25"/>
        <end position="105"/>
    </location>
</feature>
<dbReference type="InterPro" id="IPR021133">
    <property type="entry name" value="HEAT_type_2"/>
</dbReference>
<dbReference type="Pfam" id="PF25574">
    <property type="entry name" value="TPR_IMB1"/>
    <property type="match status" value="2"/>
</dbReference>
<dbReference type="PANTHER" id="PTHR10527">
    <property type="entry name" value="IMPORTIN BETA"/>
    <property type="match status" value="1"/>
</dbReference>
<keyword evidence="4" id="KW-0963">Cytoplasm</keyword>
<evidence type="ECO:0000259" key="8">
    <source>
        <dbReference type="PROSITE" id="PS50166"/>
    </source>
</evidence>
<feature type="repeat" description="HEAT" evidence="7">
    <location>
        <begin position="413"/>
        <end position="451"/>
    </location>
</feature>